<dbReference type="InParanoid" id="E3J8B1"/>
<dbReference type="CDD" id="cd05154">
    <property type="entry name" value="ACAD10_11_N-like"/>
    <property type="match status" value="1"/>
</dbReference>
<dbReference type="InterPro" id="IPR002575">
    <property type="entry name" value="Aminoglycoside_PTrfase"/>
</dbReference>
<dbReference type="AlphaFoldDB" id="E3J8B1"/>
<dbReference type="GO" id="GO:0016740">
    <property type="term" value="F:transferase activity"/>
    <property type="evidence" value="ECO:0007669"/>
    <property type="project" value="UniProtKB-KW"/>
</dbReference>
<dbReference type="Gene3D" id="3.30.200.20">
    <property type="entry name" value="Phosphorylase Kinase, domain 1"/>
    <property type="match status" value="1"/>
</dbReference>
<dbReference type="KEGG" id="fri:FraEuI1c_5316"/>
<dbReference type="EMBL" id="CP002299">
    <property type="protein sequence ID" value="ADP83304.1"/>
    <property type="molecule type" value="Genomic_DNA"/>
</dbReference>
<dbReference type="eggNOG" id="COG3173">
    <property type="taxonomic scope" value="Bacteria"/>
</dbReference>
<dbReference type="InterPro" id="IPR051678">
    <property type="entry name" value="AGP_Transferase"/>
</dbReference>
<dbReference type="Gene3D" id="3.90.1200.10">
    <property type="match status" value="1"/>
</dbReference>
<proteinExistence type="predicted"/>
<dbReference type="SUPFAM" id="SSF56112">
    <property type="entry name" value="Protein kinase-like (PK-like)"/>
    <property type="match status" value="1"/>
</dbReference>
<dbReference type="HOGENOM" id="CLU_007526_0_0_11"/>
<dbReference type="OrthoDB" id="3806873at2"/>
<gene>
    <name evidence="2" type="ordered locus">FraEuI1c_5316</name>
</gene>
<reference evidence="2 3" key="1">
    <citation type="submission" date="2010-10" db="EMBL/GenBank/DDBJ databases">
        <title>Complete sequence of Frankia sp. EuI1c.</title>
        <authorList>
            <consortium name="US DOE Joint Genome Institute"/>
            <person name="Lucas S."/>
            <person name="Copeland A."/>
            <person name="Lapidus A."/>
            <person name="Cheng J.-F."/>
            <person name="Bruce D."/>
            <person name="Goodwin L."/>
            <person name="Pitluck S."/>
            <person name="Chertkov O."/>
            <person name="Detter J.C."/>
            <person name="Han C."/>
            <person name="Tapia R."/>
            <person name="Land M."/>
            <person name="Hauser L."/>
            <person name="Jeffries C."/>
            <person name="Kyrpides N."/>
            <person name="Ivanova N."/>
            <person name="Mikhailova N."/>
            <person name="Beauchemin N."/>
            <person name="Sen A."/>
            <person name="Sur S.A."/>
            <person name="Gtari M."/>
            <person name="Wall L."/>
            <person name="Tisa L."/>
            <person name="Woyke T."/>
        </authorList>
    </citation>
    <scope>NUCLEOTIDE SEQUENCE [LARGE SCALE GENOMIC DNA]</scope>
    <source>
        <strain evidence="3">DSM 45817 / CECT 9037 / EuI1c</strain>
    </source>
</reference>
<keyword evidence="3" id="KW-1185">Reference proteome</keyword>
<dbReference type="InterPro" id="IPR011009">
    <property type="entry name" value="Kinase-like_dom_sf"/>
</dbReference>
<dbReference type="InterPro" id="IPR041726">
    <property type="entry name" value="ACAD10_11_N"/>
</dbReference>
<dbReference type="Proteomes" id="UP000002484">
    <property type="component" value="Chromosome"/>
</dbReference>
<evidence type="ECO:0000313" key="2">
    <source>
        <dbReference type="EMBL" id="ADP83304.1"/>
    </source>
</evidence>
<organism evidence="2 3">
    <name type="scientific">Pseudofrankia inefficax (strain DSM 45817 / CECT 9037 / DDB 130130 / EuI1c)</name>
    <name type="common">Frankia inefficax</name>
    <dbReference type="NCBI Taxonomy" id="298654"/>
    <lineage>
        <taxon>Bacteria</taxon>
        <taxon>Bacillati</taxon>
        <taxon>Actinomycetota</taxon>
        <taxon>Actinomycetes</taxon>
        <taxon>Frankiales</taxon>
        <taxon>Frankiaceae</taxon>
        <taxon>Pseudofrankia</taxon>
    </lineage>
</organism>
<keyword evidence="2" id="KW-0808">Transferase</keyword>
<dbReference type="RefSeq" id="WP_013426422.1">
    <property type="nucleotide sequence ID" value="NC_014666.1"/>
</dbReference>
<accession>E3J8B1</accession>
<dbReference type="PANTHER" id="PTHR21310:SF40">
    <property type="entry name" value="AMINOGLYCOSIDE PHOSPHOTRANSFERASE DOMAIN-CONTAINING PROTEIN-RELATED"/>
    <property type="match status" value="1"/>
</dbReference>
<name>E3J8B1_PSEI1</name>
<dbReference type="PANTHER" id="PTHR21310">
    <property type="entry name" value="AMINOGLYCOSIDE PHOSPHOTRANSFERASE-RELATED-RELATED"/>
    <property type="match status" value="1"/>
</dbReference>
<dbReference type="STRING" id="298654.FraEuI1c_5316"/>
<protein>
    <submittedName>
        <fullName evidence="2">Aminoglycoside phosphotransferase</fullName>
    </submittedName>
</protein>
<dbReference type="Pfam" id="PF01636">
    <property type="entry name" value="APH"/>
    <property type="match status" value="1"/>
</dbReference>
<evidence type="ECO:0000259" key="1">
    <source>
        <dbReference type="Pfam" id="PF01636"/>
    </source>
</evidence>
<sequence>MTTETPSIDVAALGAWLDTLDLPGSGLPVEARLLSGGRQNEIFEIRRGDFAAALRRPPVAAPAERDAGILREWRLIEALTGTDVPVADAIAACPDPTVLGRPFYLMDVVDGWSVMNTPGWWPEPFDTDRAARDQLAYELIEGIVRMGAVDWRARGLGDLGRPDGYHDRQVERWTRFYQRIRAREIPGLDEATAWLAVHRPLDFVPGVMHGDYQFPNVMFRHGAPGRLAAILDWEMGTVGDPKLDVAWALHSWPEDPDGPSDNEFLVGMPGRAKLLDFYAERSGRQVDDFDYYLVLAKWKLAIVLEQGYQRANGDPKLEDFGGYVVTYMREAADIAESSDYPAVS</sequence>
<feature type="domain" description="Aminoglycoside phosphotransferase" evidence="1">
    <location>
        <begin position="31"/>
        <end position="267"/>
    </location>
</feature>
<evidence type="ECO:0000313" key="3">
    <source>
        <dbReference type="Proteomes" id="UP000002484"/>
    </source>
</evidence>